<dbReference type="AlphaFoldDB" id="A0A9W7FAU3"/>
<accession>A0A9W7FAU3</accession>
<feature type="compositionally biased region" description="Polar residues" evidence="1">
    <location>
        <begin position="1"/>
        <end position="12"/>
    </location>
</feature>
<evidence type="ECO:0000313" key="2">
    <source>
        <dbReference type="EMBL" id="GMI08438.1"/>
    </source>
</evidence>
<evidence type="ECO:0000256" key="1">
    <source>
        <dbReference type="SAM" id="MobiDB-lite"/>
    </source>
</evidence>
<gene>
    <name evidence="2" type="ORF">TrRE_jg6030</name>
</gene>
<dbReference type="Proteomes" id="UP001165082">
    <property type="component" value="Unassembled WGS sequence"/>
</dbReference>
<feature type="region of interest" description="Disordered" evidence="1">
    <location>
        <begin position="1"/>
        <end position="23"/>
    </location>
</feature>
<dbReference type="EMBL" id="BRXZ01000266">
    <property type="protein sequence ID" value="GMI08438.1"/>
    <property type="molecule type" value="Genomic_DNA"/>
</dbReference>
<name>A0A9W7FAU3_9STRA</name>
<feature type="region of interest" description="Disordered" evidence="1">
    <location>
        <begin position="79"/>
        <end position="102"/>
    </location>
</feature>
<proteinExistence type="predicted"/>
<organism evidence="2 3">
    <name type="scientific">Triparma retinervis</name>
    <dbReference type="NCBI Taxonomy" id="2557542"/>
    <lineage>
        <taxon>Eukaryota</taxon>
        <taxon>Sar</taxon>
        <taxon>Stramenopiles</taxon>
        <taxon>Ochrophyta</taxon>
        <taxon>Bolidophyceae</taxon>
        <taxon>Parmales</taxon>
        <taxon>Triparmaceae</taxon>
        <taxon>Triparma</taxon>
    </lineage>
</organism>
<reference evidence="2" key="1">
    <citation type="submission" date="2022-07" db="EMBL/GenBank/DDBJ databases">
        <title>Genome analysis of Parmales, a sister group of diatoms, reveals the evolutionary specialization of diatoms from phago-mixotrophs to photoautotrophs.</title>
        <authorList>
            <person name="Ban H."/>
            <person name="Sato S."/>
            <person name="Yoshikawa S."/>
            <person name="Kazumasa Y."/>
            <person name="Nakamura Y."/>
            <person name="Ichinomiya M."/>
            <person name="Saitoh K."/>
            <person name="Sato N."/>
            <person name="Blanc-Mathieu R."/>
            <person name="Endo H."/>
            <person name="Kuwata A."/>
            <person name="Ogata H."/>
        </authorList>
    </citation>
    <scope>NUCLEOTIDE SEQUENCE</scope>
</reference>
<evidence type="ECO:0000313" key="3">
    <source>
        <dbReference type="Proteomes" id="UP001165082"/>
    </source>
</evidence>
<comment type="caution">
    <text evidence="2">The sequence shown here is derived from an EMBL/GenBank/DDBJ whole genome shotgun (WGS) entry which is preliminary data.</text>
</comment>
<sequence>MSRISTPKSGTRNHQEPPPADVFNPAKFLHSNGLDRHICEMFQTLLHHRPADPLFFIHEYLKALARAEDEQFQKLQMTSSAMNTPRVSKKKKDREQAPPMVVAKREAGRENVSDVDIMELRLELERLNDDELSGIGGGNTDRLHELLSGAFLSMARADGESKAGAGGTQGGGEHNGEYNGSNLMSPIHVNTIPLTKGSALLRSLGEEINLPRRALDNLLRELEREGRGEGAKGERITFGQFCGAGRSLAMLPRFLEEAEKLCSKLNGRPSPMKHQLKFEDVGAENSGRLSPQSTIMDALVDTETLLGALPIGTGDRTAEGGAAVGMAWSEGTNKNVQEVPSGQVSLRDSLLAVLGEKETTKIGVFDLVSATLNSPI</sequence>
<keyword evidence="3" id="KW-1185">Reference proteome</keyword>
<protein>
    <submittedName>
        <fullName evidence="2">Uncharacterized protein</fullName>
    </submittedName>
</protein>
<dbReference type="OrthoDB" id="195713at2759"/>